<name>A0A6I4IGM3_9SPHI</name>
<dbReference type="SUPFAM" id="SSF51445">
    <property type="entry name" value="(Trans)glycosidases"/>
    <property type="match status" value="1"/>
</dbReference>
<dbReference type="InterPro" id="IPR014718">
    <property type="entry name" value="GH-type_carb-bd"/>
</dbReference>
<evidence type="ECO:0000313" key="10">
    <source>
        <dbReference type="EMBL" id="MVN92696.1"/>
    </source>
</evidence>
<feature type="signal peptide" evidence="6">
    <location>
        <begin position="1"/>
        <end position="20"/>
    </location>
</feature>
<evidence type="ECO:0000256" key="3">
    <source>
        <dbReference type="ARBA" id="ARBA00022801"/>
    </source>
</evidence>
<dbReference type="InterPro" id="IPR019563">
    <property type="entry name" value="GH97_catalytic"/>
</dbReference>
<dbReference type="RefSeq" id="WP_157543019.1">
    <property type="nucleotide sequence ID" value="NZ_WQLA01000007.1"/>
</dbReference>
<feature type="domain" description="Glycosyl-hydrolase 97 N-terminal" evidence="8">
    <location>
        <begin position="29"/>
        <end position="293"/>
    </location>
</feature>
<evidence type="ECO:0000256" key="2">
    <source>
        <dbReference type="ARBA" id="ARBA00011245"/>
    </source>
</evidence>
<dbReference type="InterPro" id="IPR013780">
    <property type="entry name" value="Glyco_hydro_b"/>
</dbReference>
<dbReference type="Gene3D" id="3.20.20.70">
    <property type="entry name" value="Aldolase class I"/>
    <property type="match status" value="1"/>
</dbReference>
<reference evidence="10 11" key="1">
    <citation type="submission" date="2019-12" db="EMBL/GenBank/DDBJ databases">
        <title>Mucilaginibacter sp. HME9299 genome sequencing and assembly.</title>
        <authorList>
            <person name="Kang H."/>
            <person name="Kim H."/>
            <person name="Joh K."/>
        </authorList>
    </citation>
    <scope>NUCLEOTIDE SEQUENCE [LARGE SCALE GENOMIC DNA]</scope>
    <source>
        <strain evidence="10 11">HME9299</strain>
    </source>
</reference>
<dbReference type="EMBL" id="WQLA01000007">
    <property type="protein sequence ID" value="MVN92696.1"/>
    <property type="molecule type" value="Genomic_DNA"/>
</dbReference>
<evidence type="ECO:0000313" key="11">
    <source>
        <dbReference type="Proteomes" id="UP000434850"/>
    </source>
</evidence>
<dbReference type="InterPro" id="IPR013785">
    <property type="entry name" value="Aldolase_TIM"/>
</dbReference>
<feature type="domain" description="Glycosyl-hydrolase 97 catalytic" evidence="7">
    <location>
        <begin position="314"/>
        <end position="463"/>
    </location>
</feature>
<comment type="caution">
    <text evidence="10">The sequence shown here is derived from an EMBL/GenBank/DDBJ whole genome shotgun (WGS) entry which is preliminary data.</text>
</comment>
<dbReference type="GO" id="GO:0030246">
    <property type="term" value="F:carbohydrate binding"/>
    <property type="evidence" value="ECO:0007669"/>
    <property type="project" value="InterPro"/>
</dbReference>
<dbReference type="Pfam" id="PF14509">
    <property type="entry name" value="GH97_C"/>
    <property type="match status" value="1"/>
</dbReference>
<evidence type="ECO:0000256" key="1">
    <source>
        <dbReference type="ARBA" id="ARBA00001913"/>
    </source>
</evidence>
<comment type="subunit">
    <text evidence="2">Monomer.</text>
</comment>
<dbReference type="PANTHER" id="PTHR35803:SF2">
    <property type="entry name" value="RETAINING ALPHA-GALACTOSIDASE"/>
    <property type="match status" value="1"/>
</dbReference>
<evidence type="ECO:0000259" key="8">
    <source>
        <dbReference type="Pfam" id="PF14508"/>
    </source>
</evidence>
<dbReference type="InterPro" id="IPR017853">
    <property type="entry name" value="GH"/>
</dbReference>
<dbReference type="Pfam" id="PF14508">
    <property type="entry name" value="GH97_N"/>
    <property type="match status" value="1"/>
</dbReference>
<protein>
    <submittedName>
        <fullName evidence="10">Glycoside hydrolase family 97 protein</fullName>
    </submittedName>
</protein>
<evidence type="ECO:0000256" key="6">
    <source>
        <dbReference type="SAM" id="SignalP"/>
    </source>
</evidence>
<feature type="domain" description="Glycosyl-hydrolase 97 C-terminal oligomerisation" evidence="9">
    <location>
        <begin position="562"/>
        <end position="649"/>
    </location>
</feature>
<sequence length="651" mass="72594">MRKLILFFTLLTVFALAVCAQDGANNGVVTSPDKKLVVTVSLNSAKGLQYTAAYNGKTVIENSPLGLVTDVSDFSKDLRFVEQKATAINESYEEKRIKTSKVNYTANEVIFTYQTAKKGKISLVMRVSNDNIAFKYQLAQTGEAARCTIEKELTGFDFPAGTTTFLTPQATPMSGWKRTKPSYEEEYVADEAIGTKSKYGIGYTFPSLFHIGNNWALVSETGVSSLYCASKLSEASKDGLYTVAFPEAGENNGLGSAKPAISLPGETPWRSITIGDNLKPVVESTIAFDVVKPLYKPSINYQFGRSTWSWLLWQDNSINLNDQKTFINLSAQLGYEFTLIDGWWDTTIGYAKIEELVKYAQSKNVGAFLWYNSNGFWNDAPQGPKNKMSTSVERKKEMAWMKSLGVKGIKVDFFGSDKQETMKLYEDILSDANDYGLLVIFHGCTLPRGWERMYPNFVSSEAVLASENLIFTQRANDMEAYNASLHPFIRNSVGSMDFGPLLLNKRHNRNNNSGTTRKTTDIFQLATTVLFQTSVQNFGVTPNNLTECPNFLIDFIKTVPTTWDETVFIDGYPGKYCVLARRNGNRWYVTGVNATKEVKKLKLKLPMLANQNLNLYSDSKERKPQLSKVKAGKAGDLVVEMQPDGGMIITN</sequence>
<dbReference type="Gene3D" id="2.60.40.1180">
    <property type="entry name" value="Golgi alpha-mannosidase II"/>
    <property type="match status" value="1"/>
</dbReference>
<evidence type="ECO:0000256" key="4">
    <source>
        <dbReference type="ARBA" id="ARBA00022837"/>
    </source>
</evidence>
<evidence type="ECO:0000256" key="5">
    <source>
        <dbReference type="ARBA" id="ARBA00023295"/>
    </source>
</evidence>
<dbReference type="PANTHER" id="PTHR35803">
    <property type="entry name" value="GLUCAN 1,4-ALPHA-GLUCOSIDASE SUSB-RELATED"/>
    <property type="match status" value="1"/>
</dbReference>
<organism evidence="10 11">
    <name type="scientific">Mucilaginibacter aquatilis</name>
    <dbReference type="NCBI Taxonomy" id="1517760"/>
    <lineage>
        <taxon>Bacteria</taxon>
        <taxon>Pseudomonadati</taxon>
        <taxon>Bacteroidota</taxon>
        <taxon>Sphingobacteriia</taxon>
        <taxon>Sphingobacteriales</taxon>
        <taxon>Sphingobacteriaceae</taxon>
        <taxon>Mucilaginibacter</taxon>
    </lineage>
</organism>
<dbReference type="GO" id="GO:0016798">
    <property type="term" value="F:hydrolase activity, acting on glycosyl bonds"/>
    <property type="evidence" value="ECO:0007669"/>
    <property type="project" value="UniProtKB-KW"/>
</dbReference>
<keyword evidence="6" id="KW-0732">Signal</keyword>
<keyword evidence="5" id="KW-0326">Glycosidase</keyword>
<evidence type="ECO:0000259" key="7">
    <source>
        <dbReference type="Pfam" id="PF10566"/>
    </source>
</evidence>
<dbReference type="InterPro" id="IPR029483">
    <property type="entry name" value="GH97_C"/>
</dbReference>
<feature type="chain" id="PRO_5026058850" evidence="6">
    <location>
        <begin position="21"/>
        <end position="651"/>
    </location>
</feature>
<keyword evidence="3 10" id="KW-0378">Hydrolase</keyword>
<keyword evidence="4" id="KW-0106">Calcium</keyword>
<dbReference type="Pfam" id="PF10566">
    <property type="entry name" value="Glyco_hydro_97"/>
    <property type="match status" value="1"/>
</dbReference>
<dbReference type="InterPro" id="IPR052720">
    <property type="entry name" value="Glycosyl_hydrolase_97"/>
</dbReference>
<dbReference type="OrthoDB" id="57532at2"/>
<proteinExistence type="predicted"/>
<evidence type="ECO:0000259" key="9">
    <source>
        <dbReference type="Pfam" id="PF14509"/>
    </source>
</evidence>
<dbReference type="Proteomes" id="UP000434850">
    <property type="component" value="Unassembled WGS sequence"/>
</dbReference>
<accession>A0A6I4IGM3</accession>
<keyword evidence="11" id="KW-1185">Reference proteome</keyword>
<dbReference type="AlphaFoldDB" id="A0A6I4IGM3"/>
<gene>
    <name evidence="10" type="ORF">GO816_16285</name>
</gene>
<dbReference type="InterPro" id="IPR029486">
    <property type="entry name" value="GH97_N"/>
</dbReference>
<dbReference type="Gene3D" id="2.70.98.10">
    <property type="match status" value="1"/>
</dbReference>
<comment type="cofactor">
    <cofactor evidence="1">
        <name>Ca(2+)</name>
        <dbReference type="ChEBI" id="CHEBI:29108"/>
    </cofactor>
</comment>